<evidence type="ECO:0000256" key="1">
    <source>
        <dbReference type="SAM" id="SignalP"/>
    </source>
</evidence>
<keyword evidence="1" id="KW-0732">Signal</keyword>
<feature type="domain" description="GH16" evidence="2">
    <location>
        <begin position="60"/>
        <end position="290"/>
    </location>
</feature>
<dbReference type="Proteomes" id="UP000800036">
    <property type="component" value="Unassembled WGS sequence"/>
</dbReference>
<evidence type="ECO:0000313" key="4">
    <source>
        <dbReference type="Proteomes" id="UP000800036"/>
    </source>
</evidence>
<dbReference type="PANTHER" id="PTHR38121:SF5">
    <property type="entry name" value="GH16 DOMAIN-CONTAINING PROTEIN"/>
    <property type="match status" value="1"/>
</dbReference>
<gene>
    <name evidence="3" type="ORF">BU23DRAFT_524284</name>
</gene>
<dbReference type="CDD" id="cd00413">
    <property type="entry name" value="Glyco_hydrolase_16"/>
    <property type="match status" value="1"/>
</dbReference>
<dbReference type="GO" id="GO:0004553">
    <property type="term" value="F:hydrolase activity, hydrolyzing O-glycosyl compounds"/>
    <property type="evidence" value="ECO:0007669"/>
    <property type="project" value="InterPro"/>
</dbReference>
<dbReference type="OrthoDB" id="25131at2759"/>
<keyword evidence="4" id="KW-1185">Reference proteome</keyword>
<dbReference type="SUPFAM" id="SSF49899">
    <property type="entry name" value="Concanavalin A-like lectins/glucanases"/>
    <property type="match status" value="1"/>
</dbReference>
<protein>
    <submittedName>
        <fullName evidence="3">Concanavalin A-like lectin/glucanase</fullName>
    </submittedName>
</protein>
<reference evidence="3" key="1">
    <citation type="journal article" date="2020" name="Stud. Mycol.">
        <title>101 Dothideomycetes genomes: a test case for predicting lifestyles and emergence of pathogens.</title>
        <authorList>
            <person name="Haridas S."/>
            <person name="Albert R."/>
            <person name="Binder M."/>
            <person name="Bloem J."/>
            <person name="Labutti K."/>
            <person name="Salamov A."/>
            <person name="Andreopoulos B."/>
            <person name="Baker S."/>
            <person name="Barry K."/>
            <person name="Bills G."/>
            <person name="Bluhm B."/>
            <person name="Cannon C."/>
            <person name="Castanera R."/>
            <person name="Culley D."/>
            <person name="Daum C."/>
            <person name="Ezra D."/>
            <person name="Gonzalez J."/>
            <person name="Henrissat B."/>
            <person name="Kuo A."/>
            <person name="Liang C."/>
            <person name="Lipzen A."/>
            <person name="Lutzoni F."/>
            <person name="Magnuson J."/>
            <person name="Mondo S."/>
            <person name="Nolan M."/>
            <person name="Ohm R."/>
            <person name="Pangilinan J."/>
            <person name="Park H.-J."/>
            <person name="Ramirez L."/>
            <person name="Alfaro M."/>
            <person name="Sun H."/>
            <person name="Tritt A."/>
            <person name="Yoshinaga Y."/>
            <person name="Zwiers L.-H."/>
            <person name="Turgeon B."/>
            <person name="Goodwin S."/>
            <person name="Spatafora J."/>
            <person name="Crous P."/>
            <person name="Grigoriev I."/>
        </authorList>
    </citation>
    <scope>NUCLEOTIDE SEQUENCE</scope>
    <source>
        <strain evidence="3">CBS 107.79</strain>
    </source>
</reference>
<sequence>MFKLREAVGALPWLILAMSRFANADCECGYSLNSTTGATYQVFTDLMENDFLHTSGDNATEFGWQPQEYNVSAKDARGPYGKEFDVANVELNPLKDSSAWSGDSENGGDAGLKLWVRGDHSHGFVGSAEVATVRDDAFYGSFRVGMKLSAQNGTCGAFFWFYNNSQEIDMEFLSKQFNESQGAVQLVLQSPESVRNGYDASGTAGYSIQHLPFRPDEQFHEYRFDWTSDSVVFYVDGEVKHTMTDAIPSSSGRLFLNHWSNGDPKWSAGPPGEDTAMTVLYAKAYFNSTDDARKKNYSERCPTFDPAKVCAIPEQTVAPNGNNAKTYFFSQDGGAKTPGQEIYHTTNGNGAGRLLRVQTIYIWILVSFLSWALL</sequence>
<dbReference type="GO" id="GO:0005975">
    <property type="term" value="P:carbohydrate metabolic process"/>
    <property type="evidence" value="ECO:0007669"/>
    <property type="project" value="InterPro"/>
</dbReference>
<evidence type="ECO:0000313" key="3">
    <source>
        <dbReference type="EMBL" id="KAF1978772.1"/>
    </source>
</evidence>
<accession>A0A6A5VSS9</accession>
<dbReference type="InterPro" id="IPR000757">
    <property type="entry name" value="Beta-glucanase-like"/>
</dbReference>
<dbReference type="AlphaFoldDB" id="A0A6A5VSS9"/>
<dbReference type="GO" id="GO:0030246">
    <property type="term" value="F:carbohydrate binding"/>
    <property type="evidence" value="ECO:0007669"/>
    <property type="project" value="UniProtKB-KW"/>
</dbReference>
<keyword evidence="3" id="KW-0430">Lectin</keyword>
<evidence type="ECO:0000259" key="2">
    <source>
        <dbReference type="PROSITE" id="PS51762"/>
    </source>
</evidence>
<dbReference type="PROSITE" id="PS51762">
    <property type="entry name" value="GH16_2"/>
    <property type="match status" value="1"/>
</dbReference>
<dbReference type="Gene3D" id="2.60.120.200">
    <property type="match status" value="1"/>
</dbReference>
<proteinExistence type="predicted"/>
<name>A0A6A5VSS9_9PLEO</name>
<dbReference type="EMBL" id="ML976659">
    <property type="protein sequence ID" value="KAF1978772.1"/>
    <property type="molecule type" value="Genomic_DNA"/>
</dbReference>
<dbReference type="PANTHER" id="PTHR38121">
    <property type="entry name" value="GH16 DOMAIN-CONTAINING PROTEIN"/>
    <property type="match status" value="1"/>
</dbReference>
<feature type="chain" id="PRO_5025355782" evidence="1">
    <location>
        <begin position="25"/>
        <end position="374"/>
    </location>
</feature>
<dbReference type="InterPro" id="IPR013320">
    <property type="entry name" value="ConA-like_dom_sf"/>
</dbReference>
<feature type="signal peptide" evidence="1">
    <location>
        <begin position="1"/>
        <end position="24"/>
    </location>
</feature>
<organism evidence="3 4">
    <name type="scientific">Bimuria novae-zelandiae CBS 107.79</name>
    <dbReference type="NCBI Taxonomy" id="1447943"/>
    <lineage>
        <taxon>Eukaryota</taxon>
        <taxon>Fungi</taxon>
        <taxon>Dikarya</taxon>
        <taxon>Ascomycota</taxon>
        <taxon>Pezizomycotina</taxon>
        <taxon>Dothideomycetes</taxon>
        <taxon>Pleosporomycetidae</taxon>
        <taxon>Pleosporales</taxon>
        <taxon>Massarineae</taxon>
        <taxon>Didymosphaeriaceae</taxon>
        <taxon>Bimuria</taxon>
    </lineage>
</organism>
<dbReference type="Pfam" id="PF00722">
    <property type="entry name" value="Glyco_hydro_16"/>
    <property type="match status" value="1"/>
</dbReference>